<name>A0A1I1PC17_9BACT</name>
<dbReference type="PROSITE" id="PS00397">
    <property type="entry name" value="RECOMBINASES_1"/>
    <property type="match status" value="1"/>
</dbReference>
<evidence type="ECO:0000256" key="2">
    <source>
        <dbReference type="ARBA" id="ARBA00023125"/>
    </source>
</evidence>
<dbReference type="InterPro" id="IPR050639">
    <property type="entry name" value="SSR_resolvase"/>
</dbReference>
<evidence type="ECO:0000256" key="1">
    <source>
        <dbReference type="ARBA" id="ARBA00022908"/>
    </source>
</evidence>
<dbReference type="RefSeq" id="WP_177200021.1">
    <property type="nucleotide sequence ID" value="NZ_FOLE01000045.1"/>
</dbReference>
<feature type="domain" description="Resolvase/invertase-type recombinase catalytic" evidence="6">
    <location>
        <begin position="3"/>
        <end position="155"/>
    </location>
</feature>
<evidence type="ECO:0000313" key="8">
    <source>
        <dbReference type="EMBL" id="SFD05188.1"/>
    </source>
</evidence>
<dbReference type="Gene3D" id="3.40.50.1390">
    <property type="entry name" value="Resolvase, N-terminal catalytic domain"/>
    <property type="match status" value="1"/>
</dbReference>
<protein>
    <submittedName>
        <fullName evidence="8">Site-specific DNA recombinase</fullName>
    </submittedName>
</protein>
<dbReference type="GO" id="GO:0015074">
    <property type="term" value="P:DNA integration"/>
    <property type="evidence" value="ECO:0007669"/>
    <property type="project" value="UniProtKB-KW"/>
</dbReference>
<dbReference type="Proteomes" id="UP000199514">
    <property type="component" value="Unassembled WGS sequence"/>
</dbReference>
<dbReference type="PANTHER" id="PTHR30461">
    <property type="entry name" value="DNA-INVERTASE FROM LAMBDOID PROPHAGE"/>
    <property type="match status" value="1"/>
</dbReference>
<dbReference type="InterPro" id="IPR006119">
    <property type="entry name" value="Resolv_N"/>
</dbReference>
<dbReference type="InterPro" id="IPR006118">
    <property type="entry name" value="Recombinase_CS"/>
</dbReference>
<feature type="active site" description="O-(5'-phospho-DNA)-serine intermediate" evidence="4 5">
    <location>
        <position position="11"/>
    </location>
</feature>
<evidence type="ECO:0000259" key="7">
    <source>
        <dbReference type="PROSITE" id="PS51737"/>
    </source>
</evidence>
<keyword evidence="1" id="KW-0229">DNA integration</keyword>
<feature type="non-terminal residue" evidence="8">
    <location>
        <position position="355"/>
    </location>
</feature>
<dbReference type="AlphaFoldDB" id="A0A1I1PC17"/>
<dbReference type="Gene3D" id="3.90.1750.20">
    <property type="entry name" value="Putative Large Serine Recombinase, Chain B, Domain 2"/>
    <property type="match status" value="1"/>
</dbReference>
<evidence type="ECO:0000313" key="9">
    <source>
        <dbReference type="Proteomes" id="UP000199514"/>
    </source>
</evidence>
<dbReference type="SMART" id="SM00857">
    <property type="entry name" value="Resolvase"/>
    <property type="match status" value="1"/>
</dbReference>
<evidence type="ECO:0000256" key="3">
    <source>
        <dbReference type="ARBA" id="ARBA00023172"/>
    </source>
</evidence>
<evidence type="ECO:0000256" key="5">
    <source>
        <dbReference type="PROSITE-ProRule" id="PRU10137"/>
    </source>
</evidence>
<dbReference type="CDD" id="cd00338">
    <property type="entry name" value="Ser_Recombinase"/>
    <property type="match status" value="1"/>
</dbReference>
<evidence type="ECO:0000259" key="6">
    <source>
        <dbReference type="PROSITE" id="PS51736"/>
    </source>
</evidence>
<proteinExistence type="predicted"/>
<dbReference type="InterPro" id="IPR036162">
    <property type="entry name" value="Resolvase-like_N_sf"/>
</dbReference>
<dbReference type="InterPro" id="IPR038109">
    <property type="entry name" value="DNA_bind_recomb_sf"/>
</dbReference>
<evidence type="ECO:0000256" key="4">
    <source>
        <dbReference type="PIRSR" id="PIRSR606118-50"/>
    </source>
</evidence>
<dbReference type="Pfam" id="PF07508">
    <property type="entry name" value="Recombinase"/>
    <property type="match status" value="1"/>
</dbReference>
<keyword evidence="2" id="KW-0238">DNA-binding</keyword>
<dbReference type="Pfam" id="PF00239">
    <property type="entry name" value="Resolvase"/>
    <property type="match status" value="1"/>
</dbReference>
<dbReference type="PROSITE" id="PS51737">
    <property type="entry name" value="RECOMBINASE_DNA_BIND"/>
    <property type="match status" value="1"/>
</dbReference>
<dbReference type="GO" id="GO:0000150">
    <property type="term" value="F:DNA strand exchange activity"/>
    <property type="evidence" value="ECO:0007669"/>
    <property type="project" value="InterPro"/>
</dbReference>
<keyword evidence="3" id="KW-0233">DNA recombination</keyword>
<dbReference type="GO" id="GO:0003677">
    <property type="term" value="F:DNA binding"/>
    <property type="evidence" value="ECO:0007669"/>
    <property type="project" value="UniProtKB-KW"/>
</dbReference>
<gene>
    <name evidence="8" type="ORF">SAMN05421780_1451</name>
</gene>
<dbReference type="EMBL" id="FOLE01000045">
    <property type="protein sequence ID" value="SFD05188.1"/>
    <property type="molecule type" value="Genomic_DNA"/>
</dbReference>
<keyword evidence="9" id="KW-1185">Reference proteome</keyword>
<organism evidence="8 9">
    <name type="scientific">Flexibacter flexilis DSM 6793</name>
    <dbReference type="NCBI Taxonomy" id="927664"/>
    <lineage>
        <taxon>Bacteria</taxon>
        <taxon>Pseudomonadati</taxon>
        <taxon>Bacteroidota</taxon>
        <taxon>Cytophagia</taxon>
        <taxon>Cytophagales</taxon>
        <taxon>Flexibacteraceae</taxon>
        <taxon>Flexibacter</taxon>
    </lineage>
</organism>
<dbReference type="PROSITE" id="PS51736">
    <property type="entry name" value="RECOMBINASES_3"/>
    <property type="match status" value="1"/>
</dbReference>
<reference evidence="8 9" key="1">
    <citation type="submission" date="2016-10" db="EMBL/GenBank/DDBJ databases">
        <authorList>
            <person name="de Groot N.N."/>
        </authorList>
    </citation>
    <scope>NUCLEOTIDE SEQUENCE [LARGE SCALE GENOMIC DNA]</scope>
    <source>
        <strain evidence="8 9">DSM 6793</strain>
    </source>
</reference>
<dbReference type="SUPFAM" id="SSF53041">
    <property type="entry name" value="Resolvase-like"/>
    <property type="match status" value="1"/>
</dbReference>
<dbReference type="PANTHER" id="PTHR30461:SF23">
    <property type="entry name" value="DNA RECOMBINASE-RELATED"/>
    <property type="match status" value="1"/>
</dbReference>
<sequence length="355" mass="40291">MVNAVIYCRVSSDLQVQNGAGLDGQEIACRQYAQAKGWNVVQVFKEEGVSGGLLERPALLSLYQFVALHNAKNPNKILYFLCDDIDRIARDIVVHMQIKQELERLGLSFVTVKMTFDNTATGRFSEGIMALQAEFFRRQNAERVFSRQHARMMDGYWPRTPPLGYQHIKSPNGGKVIVFKEPEASLVKEGLEAYASDKIQTIRQLKDFWNSQGLLSQQCISKKAKSGISLNATSNILNQLAYTGHIHYQKTSKNKFGTSRTRNIPFRKARHEALISLETYQKIQEKLHQKRPNIVPAGLSEDFPLKGFLTDEDGNCLLAGWSKGRNQLYPYYRFSSTSAHKDKSMNAETVHGRLR</sequence>
<dbReference type="InterPro" id="IPR011109">
    <property type="entry name" value="DNA_bind_recombinase_dom"/>
</dbReference>
<accession>A0A1I1PC17</accession>
<feature type="domain" description="Recombinase" evidence="7">
    <location>
        <begin position="162"/>
        <end position="293"/>
    </location>
</feature>